<accession>A0A1I2FKB6</accession>
<dbReference type="EMBL" id="FONY01000014">
    <property type="protein sequence ID" value="SFF04956.1"/>
    <property type="molecule type" value="Genomic_DNA"/>
</dbReference>
<organism evidence="2 3">
    <name type="scientific">Thermoflexibacter ruber</name>
    <dbReference type="NCBI Taxonomy" id="1003"/>
    <lineage>
        <taxon>Bacteria</taxon>
        <taxon>Pseudomonadati</taxon>
        <taxon>Bacteroidota</taxon>
        <taxon>Cytophagia</taxon>
        <taxon>Cytophagales</taxon>
        <taxon>Thermoflexibacteraceae</taxon>
        <taxon>Thermoflexibacter</taxon>
    </lineage>
</organism>
<dbReference type="Pfam" id="PF05685">
    <property type="entry name" value="Uma2"/>
    <property type="match status" value="1"/>
</dbReference>
<dbReference type="PANTHER" id="PTHR36558">
    <property type="entry name" value="GLR1098 PROTEIN"/>
    <property type="match status" value="1"/>
</dbReference>
<keyword evidence="2" id="KW-0378">Hydrolase</keyword>
<dbReference type="InterPro" id="IPR008538">
    <property type="entry name" value="Uma2"/>
</dbReference>
<keyword evidence="3" id="KW-1185">Reference proteome</keyword>
<reference evidence="2 3" key="1">
    <citation type="submission" date="2016-10" db="EMBL/GenBank/DDBJ databases">
        <authorList>
            <person name="de Groot N.N."/>
        </authorList>
    </citation>
    <scope>NUCLEOTIDE SEQUENCE [LARGE SCALE GENOMIC DNA]</scope>
    <source>
        <strain>GEY</strain>
        <strain evidence="3">DSM 9560</strain>
    </source>
</reference>
<dbReference type="CDD" id="cd06260">
    <property type="entry name" value="DUF820-like"/>
    <property type="match status" value="1"/>
</dbReference>
<dbReference type="AlphaFoldDB" id="A0A1I2FKB6"/>
<keyword evidence="2" id="KW-0255">Endonuclease</keyword>
<keyword evidence="2" id="KW-0540">Nuclease</keyword>
<dbReference type="InterPro" id="IPR011335">
    <property type="entry name" value="Restrct_endonuc-II-like"/>
</dbReference>
<protein>
    <submittedName>
        <fullName evidence="2">Endonuclease, Uma2 family (Restriction endonuclease fold)</fullName>
    </submittedName>
</protein>
<dbReference type="STRING" id="1003.SAMN04488541_101414"/>
<name>A0A1I2FKB6_9BACT</name>
<dbReference type="PANTHER" id="PTHR36558:SF1">
    <property type="entry name" value="RESTRICTION ENDONUCLEASE DOMAIN-CONTAINING PROTEIN-RELATED"/>
    <property type="match status" value="1"/>
</dbReference>
<feature type="domain" description="Putative restriction endonuclease" evidence="1">
    <location>
        <begin position="27"/>
        <end position="188"/>
    </location>
</feature>
<proteinExistence type="predicted"/>
<gene>
    <name evidence="2" type="ORF">SAMN04488541_101414</name>
</gene>
<evidence type="ECO:0000259" key="1">
    <source>
        <dbReference type="Pfam" id="PF05685"/>
    </source>
</evidence>
<sequence length="208" mass="24264">MEVIEKLPLTLKERLEMEEIVRTPASWEEFYELVMDCEYTVEYYQNEIISMGFASDTHELIVANIIRLLGNAYLKTAHRVYGSNRLVYIADCQASFNPDVLVVGGQPEFYTYQKLQATTNPYLIVEVQSKSTQDYDLLEKLPCYKKMESLKYVLFVSQSRTWASLYERIENSKQWLNTDFEDFAQEISIGDIKILLADIYEKSILQGK</sequence>
<evidence type="ECO:0000313" key="2">
    <source>
        <dbReference type="EMBL" id="SFF04956.1"/>
    </source>
</evidence>
<dbReference type="GO" id="GO:0004519">
    <property type="term" value="F:endonuclease activity"/>
    <property type="evidence" value="ECO:0007669"/>
    <property type="project" value="UniProtKB-KW"/>
</dbReference>
<dbReference type="Gene3D" id="3.90.1570.10">
    <property type="entry name" value="tt1808, chain A"/>
    <property type="match status" value="1"/>
</dbReference>
<dbReference type="Proteomes" id="UP000199513">
    <property type="component" value="Unassembled WGS sequence"/>
</dbReference>
<dbReference type="InterPro" id="IPR012296">
    <property type="entry name" value="Nuclease_put_TT1808"/>
</dbReference>
<evidence type="ECO:0000313" key="3">
    <source>
        <dbReference type="Proteomes" id="UP000199513"/>
    </source>
</evidence>
<dbReference type="SUPFAM" id="SSF52980">
    <property type="entry name" value="Restriction endonuclease-like"/>
    <property type="match status" value="1"/>
</dbReference>